<keyword evidence="10" id="KW-1185">Reference proteome</keyword>
<dbReference type="InterPro" id="IPR011701">
    <property type="entry name" value="MFS"/>
</dbReference>
<sequence>MSLHGAPSDPRGVPRTLPGRGQWHPRFGRLSLAVGVSALGDPISLTLSQFLLYRSTHSAFALAGIYLSQIAAAILVGLFAGSVADRLDRRSLVAVLELGRAVLVALLPVATLISPLTLYPALFLIGGVEAVVQPARLAGVPGLVGSDHVERASARLLLLTSIGQAAGFAIAGGLIAVLPEPRALFLVDAVTFAVAGLLVMSVGSLGGGVTQVKLSGAVFRTLASPRLRPHLLVAGVVALLTTMLAPSLLPLSYELSGSGVTIYAWLQVLLILGATLGSLVALRTGGRPGVLAMALWLFGLGVLGAGVAHTFLLTGLGIGISAVGNAIYFIVNQSTLLKAADERNRGSVMSTRYSVVQASRVVGLGAGAAITSLASGSVTFRVTGLLLVLVAAIVTAWWLRTGAHRQPVHGDARTAPPDLLGEAASHSEP</sequence>
<dbReference type="InterPro" id="IPR020846">
    <property type="entry name" value="MFS_dom"/>
</dbReference>
<feature type="region of interest" description="Disordered" evidence="6">
    <location>
        <begin position="1"/>
        <end position="20"/>
    </location>
</feature>
<evidence type="ECO:0000256" key="4">
    <source>
        <dbReference type="ARBA" id="ARBA00022989"/>
    </source>
</evidence>
<reference evidence="9" key="1">
    <citation type="submission" date="2020-10" db="EMBL/GenBank/DDBJ databases">
        <title>Ca. Dormibacterota MAGs.</title>
        <authorList>
            <person name="Montgomery K."/>
        </authorList>
    </citation>
    <scope>NUCLEOTIDE SEQUENCE [LARGE SCALE GENOMIC DNA]</scope>
    <source>
        <strain evidence="9">SC8812_S17_10</strain>
    </source>
</reference>
<dbReference type="Pfam" id="PF07690">
    <property type="entry name" value="MFS_1"/>
    <property type="match status" value="2"/>
</dbReference>
<feature type="transmembrane region" description="Helical" evidence="7">
    <location>
        <begin position="311"/>
        <end position="331"/>
    </location>
</feature>
<organism evidence="9 10">
    <name type="scientific">Candidatus Nephthysia bennettiae</name>
    <dbReference type="NCBI Taxonomy" id="3127016"/>
    <lineage>
        <taxon>Bacteria</taxon>
        <taxon>Bacillati</taxon>
        <taxon>Candidatus Dormiibacterota</taxon>
        <taxon>Candidatus Dormibacteria</taxon>
        <taxon>Candidatus Dormibacterales</taxon>
        <taxon>Candidatus Dormibacteraceae</taxon>
        <taxon>Candidatus Nephthysia</taxon>
    </lineage>
</organism>
<dbReference type="PANTHER" id="PTHR23513:SF6">
    <property type="entry name" value="MAJOR FACILITATOR SUPERFAMILY ASSOCIATED DOMAIN-CONTAINING PROTEIN"/>
    <property type="match status" value="1"/>
</dbReference>
<gene>
    <name evidence="9" type="ORF">JF922_04465</name>
</gene>
<evidence type="ECO:0000313" key="9">
    <source>
        <dbReference type="EMBL" id="MBJ7597326.1"/>
    </source>
</evidence>
<dbReference type="Gene3D" id="1.20.1250.20">
    <property type="entry name" value="MFS general substrate transporter like domains"/>
    <property type="match status" value="2"/>
</dbReference>
<dbReference type="GO" id="GO:0005886">
    <property type="term" value="C:plasma membrane"/>
    <property type="evidence" value="ECO:0007669"/>
    <property type="project" value="UniProtKB-SubCell"/>
</dbReference>
<dbReference type="AlphaFoldDB" id="A0A934JWY5"/>
<feature type="region of interest" description="Disordered" evidence="6">
    <location>
        <begin position="408"/>
        <end position="429"/>
    </location>
</feature>
<evidence type="ECO:0000256" key="6">
    <source>
        <dbReference type="SAM" id="MobiDB-lite"/>
    </source>
</evidence>
<evidence type="ECO:0000256" key="1">
    <source>
        <dbReference type="ARBA" id="ARBA00004651"/>
    </source>
</evidence>
<keyword evidence="3 7" id="KW-0812">Transmembrane</keyword>
<feature type="transmembrane region" description="Helical" evidence="7">
    <location>
        <begin position="289"/>
        <end position="305"/>
    </location>
</feature>
<dbReference type="SUPFAM" id="SSF103473">
    <property type="entry name" value="MFS general substrate transporter"/>
    <property type="match status" value="1"/>
</dbReference>
<feature type="transmembrane region" description="Helical" evidence="7">
    <location>
        <begin position="262"/>
        <end position="282"/>
    </location>
</feature>
<evidence type="ECO:0000313" key="10">
    <source>
        <dbReference type="Proteomes" id="UP000612893"/>
    </source>
</evidence>
<feature type="transmembrane region" description="Helical" evidence="7">
    <location>
        <begin position="92"/>
        <end position="113"/>
    </location>
</feature>
<dbReference type="CDD" id="cd06173">
    <property type="entry name" value="MFS_MefA_like"/>
    <property type="match status" value="1"/>
</dbReference>
<protein>
    <submittedName>
        <fullName evidence="9">MFS transporter</fullName>
    </submittedName>
</protein>
<proteinExistence type="predicted"/>
<feature type="transmembrane region" description="Helical" evidence="7">
    <location>
        <begin position="184"/>
        <end position="210"/>
    </location>
</feature>
<keyword evidence="2" id="KW-1003">Cell membrane</keyword>
<feature type="domain" description="Major facilitator superfamily (MFS) profile" evidence="8">
    <location>
        <begin position="196"/>
        <end position="429"/>
    </location>
</feature>
<evidence type="ECO:0000256" key="7">
    <source>
        <dbReference type="SAM" id="Phobius"/>
    </source>
</evidence>
<dbReference type="RefSeq" id="WP_338199463.1">
    <property type="nucleotide sequence ID" value="NZ_JAEKNR010000054.1"/>
</dbReference>
<comment type="subcellular location">
    <subcellularLocation>
        <location evidence="1">Cell membrane</location>
        <topology evidence="1">Multi-pass membrane protein</topology>
    </subcellularLocation>
</comment>
<dbReference type="PANTHER" id="PTHR23513">
    <property type="entry name" value="INTEGRAL MEMBRANE EFFLUX PROTEIN-RELATED"/>
    <property type="match status" value="1"/>
</dbReference>
<dbReference type="Proteomes" id="UP000612893">
    <property type="component" value="Unassembled WGS sequence"/>
</dbReference>
<feature type="transmembrane region" description="Helical" evidence="7">
    <location>
        <begin position="231"/>
        <end position="250"/>
    </location>
</feature>
<feature type="transmembrane region" description="Helical" evidence="7">
    <location>
        <begin position="380"/>
        <end position="399"/>
    </location>
</feature>
<evidence type="ECO:0000256" key="5">
    <source>
        <dbReference type="ARBA" id="ARBA00023136"/>
    </source>
</evidence>
<evidence type="ECO:0000256" key="2">
    <source>
        <dbReference type="ARBA" id="ARBA00022475"/>
    </source>
</evidence>
<name>A0A934JWY5_9BACT</name>
<accession>A0A934JWY5</accession>
<evidence type="ECO:0000256" key="3">
    <source>
        <dbReference type="ARBA" id="ARBA00022692"/>
    </source>
</evidence>
<feature type="transmembrane region" description="Helical" evidence="7">
    <location>
        <begin position="352"/>
        <end position="374"/>
    </location>
</feature>
<feature type="transmembrane region" description="Helical" evidence="7">
    <location>
        <begin position="30"/>
        <end position="53"/>
    </location>
</feature>
<comment type="caution">
    <text evidence="9">The sequence shown here is derived from an EMBL/GenBank/DDBJ whole genome shotgun (WGS) entry which is preliminary data.</text>
</comment>
<feature type="transmembrane region" description="Helical" evidence="7">
    <location>
        <begin position="156"/>
        <end position="178"/>
    </location>
</feature>
<dbReference type="PROSITE" id="PS50850">
    <property type="entry name" value="MFS"/>
    <property type="match status" value="1"/>
</dbReference>
<dbReference type="EMBL" id="JAEKNR010000054">
    <property type="protein sequence ID" value="MBJ7597326.1"/>
    <property type="molecule type" value="Genomic_DNA"/>
</dbReference>
<keyword evidence="4 7" id="KW-1133">Transmembrane helix</keyword>
<dbReference type="InterPro" id="IPR036259">
    <property type="entry name" value="MFS_trans_sf"/>
</dbReference>
<keyword evidence="5 7" id="KW-0472">Membrane</keyword>
<evidence type="ECO:0000259" key="8">
    <source>
        <dbReference type="PROSITE" id="PS50850"/>
    </source>
</evidence>
<feature type="transmembrane region" description="Helical" evidence="7">
    <location>
        <begin position="59"/>
        <end position="80"/>
    </location>
</feature>